<reference evidence="2" key="1">
    <citation type="submission" date="2018-08" db="EMBL/GenBank/DDBJ databases">
        <authorList>
            <person name="Im W.T."/>
        </authorList>
    </citation>
    <scope>NUCLEOTIDE SEQUENCE [LARGE SCALE GENOMIC DNA]</scope>
    <source>
        <strain evidence="2">LA-28</strain>
    </source>
</reference>
<accession>A0A371X9D4</accession>
<organism evidence="1 2">
    <name type="scientific">Mesorhizobium denitrificans</name>
    <dbReference type="NCBI Taxonomy" id="2294114"/>
    <lineage>
        <taxon>Bacteria</taxon>
        <taxon>Pseudomonadati</taxon>
        <taxon>Pseudomonadota</taxon>
        <taxon>Alphaproteobacteria</taxon>
        <taxon>Hyphomicrobiales</taxon>
        <taxon>Phyllobacteriaceae</taxon>
        <taxon>Mesorhizobium</taxon>
    </lineage>
</organism>
<dbReference type="Proteomes" id="UP000262379">
    <property type="component" value="Unassembled WGS sequence"/>
</dbReference>
<comment type="caution">
    <text evidence="1">The sequence shown here is derived from an EMBL/GenBank/DDBJ whole genome shotgun (WGS) entry which is preliminary data.</text>
</comment>
<name>A0A371X9D4_9HYPH</name>
<gene>
    <name evidence="1" type="ORF">DY251_16105</name>
</gene>
<evidence type="ECO:0000313" key="2">
    <source>
        <dbReference type="Proteomes" id="UP000262379"/>
    </source>
</evidence>
<proteinExistence type="predicted"/>
<evidence type="ECO:0000313" key="1">
    <source>
        <dbReference type="EMBL" id="RFC65833.1"/>
    </source>
</evidence>
<sequence>MLAGGQIAASVVMQNWSHDDACASSPGQSWQSVIPPSSMVAMDIFRDMSVAAAACAADPAAKAARKTTARTRTSLLIGLTVVLPLHRVQNRMVAG</sequence>
<keyword evidence="2" id="KW-1185">Reference proteome</keyword>
<dbReference type="EMBL" id="QURN01000013">
    <property type="protein sequence ID" value="RFC65833.1"/>
    <property type="molecule type" value="Genomic_DNA"/>
</dbReference>
<protein>
    <submittedName>
        <fullName evidence="1">Uncharacterized protein</fullName>
    </submittedName>
</protein>
<dbReference type="AlphaFoldDB" id="A0A371X9D4"/>